<dbReference type="Gene3D" id="2.40.128.270">
    <property type="match status" value="1"/>
</dbReference>
<evidence type="ECO:0000259" key="1">
    <source>
        <dbReference type="Pfam" id="PF03724"/>
    </source>
</evidence>
<dbReference type="EMBL" id="CP094532">
    <property type="protein sequence ID" value="UOE41204.1"/>
    <property type="molecule type" value="Genomic_DNA"/>
</dbReference>
<name>A0ABY4BR23_9FLAO</name>
<proteinExistence type="predicted"/>
<dbReference type="Proteomes" id="UP000831460">
    <property type="component" value="Chromosome"/>
</dbReference>
<protein>
    <submittedName>
        <fullName evidence="2">META domain-containing protein</fullName>
    </submittedName>
</protein>
<dbReference type="RefSeq" id="WP_243549726.1">
    <property type="nucleotide sequence ID" value="NZ_CP094532.1"/>
</dbReference>
<dbReference type="InterPro" id="IPR053147">
    <property type="entry name" value="Hsp_HslJ-like"/>
</dbReference>
<dbReference type="PANTHER" id="PTHR35535:SF1">
    <property type="entry name" value="HEAT SHOCK PROTEIN HSLJ"/>
    <property type="match status" value="1"/>
</dbReference>
<gene>
    <name evidence="2" type="ORF">MTP09_00750</name>
</gene>
<dbReference type="InterPro" id="IPR005184">
    <property type="entry name" value="DUF306_Meta_HslJ"/>
</dbReference>
<reference evidence="2 3" key="1">
    <citation type="submission" date="2022-03" db="EMBL/GenBank/DDBJ databases">
        <title>Chryseobacterium sp. isolated from particulate matters in swine house.</title>
        <authorList>
            <person name="Won M."/>
            <person name="Kim S.-J."/>
            <person name="Kwon S.-W."/>
        </authorList>
    </citation>
    <scope>NUCLEOTIDE SEQUENCE [LARGE SCALE GENOMIC DNA]</scope>
    <source>
        <strain evidence="2 3">SC2-2</strain>
    </source>
</reference>
<dbReference type="InterPro" id="IPR038670">
    <property type="entry name" value="HslJ-like_sf"/>
</dbReference>
<dbReference type="PANTHER" id="PTHR35535">
    <property type="entry name" value="HEAT SHOCK PROTEIN HSLJ"/>
    <property type="match status" value="1"/>
</dbReference>
<sequence>MKKAFSVIVFLIGIFFLQNCSTNNLVSEEINRQWMLIEFQNFSRDLMVKNRAQIDLASTKTTPNQYGAEMGCNKMFFTAKFYSNGTVKFSDVGSTMMYCENNMELESAFGKELPKMTKYKIDGHHLTLSDNSGNTMKFVAADWD</sequence>
<organism evidence="2 3">
    <name type="scientific">Chryseobacterium suipulveris</name>
    <dbReference type="NCBI Taxonomy" id="2929800"/>
    <lineage>
        <taxon>Bacteria</taxon>
        <taxon>Pseudomonadati</taxon>
        <taxon>Bacteroidota</taxon>
        <taxon>Flavobacteriia</taxon>
        <taxon>Flavobacteriales</taxon>
        <taxon>Weeksellaceae</taxon>
        <taxon>Chryseobacterium group</taxon>
        <taxon>Chryseobacterium</taxon>
    </lineage>
</organism>
<keyword evidence="3" id="KW-1185">Reference proteome</keyword>
<dbReference type="Pfam" id="PF03724">
    <property type="entry name" value="META"/>
    <property type="match status" value="1"/>
</dbReference>
<accession>A0ABY4BR23</accession>
<evidence type="ECO:0000313" key="3">
    <source>
        <dbReference type="Proteomes" id="UP000831460"/>
    </source>
</evidence>
<feature type="domain" description="DUF306" evidence="1">
    <location>
        <begin position="31"/>
        <end position="138"/>
    </location>
</feature>
<evidence type="ECO:0000313" key="2">
    <source>
        <dbReference type="EMBL" id="UOE41204.1"/>
    </source>
</evidence>